<dbReference type="RefSeq" id="WP_214912619.1">
    <property type="nucleotide sequence ID" value="NZ_JAGGNX010000013.1"/>
</dbReference>
<comment type="caution">
    <text evidence="1">The sequence shown here is derived from an EMBL/GenBank/DDBJ whole genome shotgun (WGS) entry which is preliminary data.</text>
</comment>
<organism evidence="1 2">
    <name type="scientific">Pseudomonas fluorescens</name>
    <dbReference type="NCBI Taxonomy" id="294"/>
    <lineage>
        <taxon>Bacteria</taxon>
        <taxon>Pseudomonadati</taxon>
        <taxon>Pseudomonadota</taxon>
        <taxon>Gammaproteobacteria</taxon>
        <taxon>Pseudomonadales</taxon>
        <taxon>Pseudomonadaceae</taxon>
        <taxon>Pseudomonas</taxon>
    </lineage>
</organism>
<dbReference type="Proteomes" id="UP000692896">
    <property type="component" value="Unassembled WGS sequence"/>
</dbReference>
<evidence type="ECO:0000313" key="2">
    <source>
        <dbReference type="Proteomes" id="UP000692896"/>
    </source>
</evidence>
<evidence type="ECO:0000313" key="1">
    <source>
        <dbReference type="EMBL" id="MBT2328420.1"/>
    </source>
</evidence>
<protein>
    <submittedName>
        <fullName evidence="1">Uncharacterized protein</fullName>
    </submittedName>
</protein>
<gene>
    <name evidence="1" type="ORF">J7E47_06790</name>
</gene>
<proteinExistence type="predicted"/>
<dbReference type="EMBL" id="JAGGOB010000013">
    <property type="protein sequence ID" value="MBT2328420.1"/>
    <property type="molecule type" value="Genomic_DNA"/>
</dbReference>
<sequence length="88" mass="9840">MNTNYKDRWIAVTTSEGMFSSESVVEITLASGNKASLFADKTLLMERAGKTMLRAIHISSDLQRGTDLVLLPTETFQTASRWIELQSE</sequence>
<reference evidence="1" key="1">
    <citation type="submission" date="2021-03" db="EMBL/GenBank/DDBJ databases">
        <title>Genomic analysis provides insights into the functional capacity of soil bacteria communities inhabiting an altitudinal gradient in the Atacama Desert.</title>
        <authorList>
            <person name="Gonzalez M."/>
            <person name="Maldonado J."/>
            <person name="Maza F."/>
            <person name="Hodar C."/>
            <person name="Cortes M."/>
            <person name="Palma R."/>
            <person name="Andreani C."/>
            <person name="Gaete A."/>
            <person name="Vasquez-Dean J."/>
            <person name="Acuna V."/>
            <person name="Aguado M."/>
            <person name="Mandakovic D."/>
            <person name="Latorre M."/>
            <person name="Orellana A."/>
            <person name="Gutierrez R."/>
            <person name="Montecino M."/>
            <person name="Allende M."/>
            <person name="Maass A."/>
            <person name="Cambiazo V."/>
        </authorList>
    </citation>
    <scope>NUCLEOTIDE SEQUENCE</scope>
    <source>
        <strain evidence="1">ISL-25</strain>
    </source>
</reference>
<name>A0A944HBF4_PSEFL</name>
<accession>A0A944HBF4</accession>
<dbReference type="AlphaFoldDB" id="A0A944HBF4"/>